<protein>
    <submittedName>
        <fullName evidence="7">Acyl-CoA synthetase</fullName>
    </submittedName>
</protein>
<dbReference type="EMBL" id="JBJHQH010000002">
    <property type="protein sequence ID" value="MFK9090490.1"/>
    <property type="molecule type" value="Genomic_DNA"/>
</dbReference>
<keyword evidence="8" id="KW-1185">Reference proteome</keyword>
<dbReference type="Pfam" id="PF00501">
    <property type="entry name" value="AMP-binding"/>
    <property type="match status" value="1"/>
</dbReference>
<comment type="caution">
    <text evidence="7">The sequence shown here is derived from an EMBL/GenBank/DDBJ whole genome shotgun (WGS) entry which is preliminary data.</text>
</comment>
<dbReference type="Gene3D" id="3.30.300.30">
    <property type="match status" value="1"/>
</dbReference>
<evidence type="ECO:0000256" key="3">
    <source>
        <dbReference type="ARBA" id="ARBA00022741"/>
    </source>
</evidence>
<dbReference type="InterPro" id="IPR020845">
    <property type="entry name" value="AMP-binding_CS"/>
</dbReference>
<keyword evidence="4" id="KW-0067">ATP-binding</keyword>
<dbReference type="InterPro" id="IPR051087">
    <property type="entry name" value="Mitochondrial_ACSM"/>
</dbReference>
<dbReference type="InterPro" id="IPR042099">
    <property type="entry name" value="ANL_N_sf"/>
</dbReference>
<dbReference type="Pfam" id="PF13193">
    <property type="entry name" value="AMP-binding_C"/>
    <property type="match status" value="1"/>
</dbReference>
<dbReference type="InterPro" id="IPR045851">
    <property type="entry name" value="AMP-bd_C_sf"/>
</dbReference>
<name>A0ABW8RAM8_9BACI</name>
<dbReference type="PANTHER" id="PTHR43605">
    <property type="entry name" value="ACYL-COENZYME A SYNTHETASE"/>
    <property type="match status" value="1"/>
</dbReference>
<organism evidence="7 8">
    <name type="scientific">Bacillus salipaludis</name>
    <dbReference type="NCBI Taxonomy" id="2547811"/>
    <lineage>
        <taxon>Bacteria</taxon>
        <taxon>Bacillati</taxon>
        <taxon>Bacillota</taxon>
        <taxon>Bacilli</taxon>
        <taxon>Bacillales</taxon>
        <taxon>Bacillaceae</taxon>
        <taxon>Bacillus</taxon>
    </lineage>
</organism>
<evidence type="ECO:0000256" key="4">
    <source>
        <dbReference type="ARBA" id="ARBA00022840"/>
    </source>
</evidence>
<evidence type="ECO:0000256" key="1">
    <source>
        <dbReference type="ARBA" id="ARBA00006432"/>
    </source>
</evidence>
<proteinExistence type="inferred from homology"/>
<dbReference type="InterPro" id="IPR025110">
    <property type="entry name" value="AMP-bd_C"/>
</dbReference>
<dbReference type="Gene3D" id="3.40.50.12780">
    <property type="entry name" value="N-terminal domain of ligase-like"/>
    <property type="match status" value="1"/>
</dbReference>
<dbReference type="PROSITE" id="PS00018">
    <property type="entry name" value="EF_HAND_1"/>
    <property type="match status" value="1"/>
</dbReference>
<dbReference type="InterPro" id="IPR000873">
    <property type="entry name" value="AMP-dep_synth/lig_dom"/>
</dbReference>
<comment type="similarity">
    <text evidence="1">Belongs to the ATP-dependent AMP-binding enzyme family.</text>
</comment>
<dbReference type="PROSITE" id="PS00455">
    <property type="entry name" value="AMP_BINDING"/>
    <property type="match status" value="1"/>
</dbReference>
<keyword evidence="2" id="KW-0436">Ligase</keyword>
<accession>A0ABW8RAM8</accession>
<evidence type="ECO:0000313" key="7">
    <source>
        <dbReference type="EMBL" id="MFK9090490.1"/>
    </source>
</evidence>
<dbReference type="SUPFAM" id="SSF56801">
    <property type="entry name" value="Acetyl-CoA synthetase-like"/>
    <property type="match status" value="1"/>
</dbReference>
<gene>
    <name evidence="7" type="ORF">ACJEBI_03185</name>
</gene>
<dbReference type="Proteomes" id="UP001623041">
    <property type="component" value="Unassembled WGS sequence"/>
</dbReference>
<evidence type="ECO:0000259" key="6">
    <source>
        <dbReference type="Pfam" id="PF13193"/>
    </source>
</evidence>
<dbReference type="RefSeq" id="WP_406579181.1">
    <property type="nucleotide sequence ID" value="NZ_JBJHQH010000002.1"/>
</dbReference>
<reference evidence="7 8" key="1">
    <citation type="submission" date="2024-11" db="EMBL/GenBank/DDBJ databases">
        <authorList>
            <person name="Lucas J.A."/>
        </authorList>
    </citation>
    <scope>NUCLEOTIDE SEQUENCE [LARGE SCALE GENOMIC DNA]</scope>
    <source>
        <strain evidence="7 8">Z 5.4</strain>
    </source>
</reference>
<dbReference type="PANTHER" id="PTHR43605:SF10">
    <property type="entry name" value="ACYL-COA SYNTHETASE MEDIUM CHAIN FAMILY MEMBER 3"/>
    <property type="match status" value="1"/>
</dbReference>
<feature type="domain" description="AMP-binding enzyme C-terminal" evidence="6">
    <location>
        <begin position="435"/>
        <end position="513"/>
    </location>
</feature>
<dbReference type="InterPro" id="IPR018247">
    <property type="entry name" value="EF_Hand_1_Ca_BS"/>
</dbReference>
<evidence type="ECO:0000259" key="5">
    <source>
        <dbReference type="Pfam" id="PF00501"/>
    </source>
</evidence>
<keyword evidence="3" id="KW-0547">Nucleotide-binding</keyword>
<sequence>MVEESDLIAPEYYNMVGDIDRHGDGETKVAIYWEDDANHSRIVTYQELRELSNKFGNALKSMGLIKGDKVIIILPRIPETYITYVAALKLGLVVSPGTEMLRQKDLLFRIEHSQAKAIICHHSLAEKINEIRPEVNSLKHFIVIGEEVAGWENYEILIHEMSSELKIVQTRSDDMAFLNYTSGTTGNPKGVIHQHSWAYAHQAVSTKFWLNLRSDDVVWCTGSPGWAMWQQNAFTCTLGVGASSVSYLGRLNAEKYLELLDKYKVNVLCTTPTEYRLMAKSSGLDQYSLPSLRNTLSCGEPLDHQVTETFKKYFNVQVRDGYGQTENTLLVAILDGMKAKTGSMGKPTLGNKVCIIDENGNPVQVGQVGMIAVHRSVPSLFKGYLNDPERTSAVFRGDWYITGDLARMDEDGYFWFEGRSDDIIVSSGYTIGPSEVEEALIRHNLVKECAVVASPDQVRGFIVKAFVILEEDIIATDDLVKELQDHVKTFTAPYKYPREIEFVSSLPKTVSGKVRRVELREIEKKRKQFETQNLS</sequence>
<evidence type="ECO:0000256" key="2">
    <source>
        <dbReference type="ARBA" id="ARBA00022598"/>
    </source>
</evidence>
<evidence type="ECO:0000313" key="8">
    <source>
        <dbReference type="Proteomes" id="UP001623041"/>
    </source>
</evidence>
<feature type="domain" description="AMP-dependent synthetase/ligase" evidence="5">
    <location>
        <begin position="28"/>
        <end position="385"/>
    </location>
</feature>